<feature type="compositionally biased region" description="Polar residues" evidence="6">
    <location>
        <begin position="187"/>
        <end position="203"/>
    </location>
</feature>
<dbReference type="InterPro" id="IPR043086">
    <property type="entry name" value="EME1_nucdom_sub1"/>
</dbReference>
<dbReference type="GO" id="GO:0031297">
    <property type="term" value="P:replication fork processing"/>
    <property type="evidence" value="ECO:0007669"/>
    <property type="project" value="TreeGrafter"/>
</dbReference>
<reference evidence="7" key="2">
    <citation type="submission" date="2025-08" db="UniProtKB">
        <authorList>
            <consortium name="Ensembl"/>
        </authorList>
    </citation>
    <scope>IDENTIFICATION</scope>
</reference>
<evidence type="ECO:0000256" key="4">
    <source>
        <dbReference type="ARBA" id="ARBA00023204"/>
    </source>
</evidence>
<organism evidence="7 8">
    <name type="scientific">Bos mutus grunniens</name>
    <name type="common">Wild yak</name>
    <name type="synonym">Bos grunniens</name>
    <dbReference type="NCBI Taxonomy" id="30521"/>
    <lineage>
        <taxon>Eukaryota</taxon>
        <taxon>Metazoa</taxon>
        <taxon>Chordata</taxon>
        <taxon>Craniata</taxon>
        <taxon>Vertebrata</taxon>
        <taxon>Euteleostomi</taxon>
        <taxon>Mammalia</taxon>
        <taxon>Eutheria</taxon>
        <taxon>Laurasiatheria</taxon>
        <taxon>Artiodactyla</taxon>
        <taxon>Ruminantia</taxon>
        <taxon>Pecora</taxon>
        <taxon>Bovidae</taxon>
        <taxon>Bovinae</taxon>
        <taxon>Bos</taxon>
    </lineage>
</organism>
<keyword evidence="2" id="KW-0227">DNA damage</keyword>
<evidence type="ECO:0008006" key="9">
    <source>
        <dbReference type="Google" id="ProtNLM"/>
    </source>
</evidence>
<reference evidence="7" key="3">
    <citation type="submission" date="2025-09" db="UniProtKB">
        <authorList>
            <consortium name="Ensembl"/>
        </authorList>
    </citation>
    <scope>IDENTIFICATION</scope>
</reference>
<dbReference type="Proteomes" id="UP000694520">
    <property type="component" value="Chromosome 19"/>
</dbReference>
<dbReference type="PANTHER" id="PTHR21077">
    <property type="entry name" value="EME1 PROTEIN"/>
    <property type="match status" value="1"/>
</dbReference>
<dbReference type="AlphaFoldDB" id="A0A8B9WMC4"/>
<evidence type="ECO:0000256" key="3">
    <source>
        <dbReference type="ARBA" id="ARBA00023172"/>
    </source>
</evidence>
<name>A0A8B9WMC4_BOSMU</name>
<dbReference type="Ensembl" id="ENSBGRT00000011343.1">
    <property type="protein sequence ID" value="ENSBGRP00000009866.1"/>
    <property type="gene ID" value="ENSBGRG00000006118.1"/>
</dbReference>
<dbReference type="GO" id="GO:0031573">
    <property type="term" value="P:mitotic intra-S DNA damage checkpoint signaling"/>
    <property type="evidence" value="ECO:0007669"/>
    <property type="project" value="TreeGrafter"/>
</dbReference>
<protein>
    <recommendedName>
        <fullName evidence="9">Crossover junction endonuclease EME1</fullName>
    </recommendedName>
</protein>
<sequence length="406" mass="45101">MAVNKSSLSLDSSYSDSEELPTFAFLKNKPSSIKRRQPQEDEKIVVVDISDSEASCPSPKLKDPPPIPEAAETVIQTEPVSVLSSGSENEEEFMPLAKRLICKFLTHKQQSPEKSSSPFERPFTKIRDVPSVVPQRHASNNKDPVVDSPCHLLPAYQTTCSVQSNSLTITKTNAEVPLPQKRRKYSQKVQKSSTQGCQQWGRASQKESTQRQQEGKKKAALVNRLKAQRPEECLKHIVVLLDPVLLQMEGGGQLLGALQSMDCSCVIEAQAVPCSLTWRRKAGPSEDGEEGWVEEPMVLVLLLAEVFMSMIYHFKQGSLGSTEEGKETLQSFVTDITARTAGKDLSLVIVDPEKCFSAPNPLRRKQRAANREQAKEKKQQQKQPEANTGAMVTRVDVEESIVLWGF</sequence>
<dbReference type="GO" id="GO:0000712">
    <property type="term" value="P:resolution of meiotic recombination intermediates"/>
    <property type="evidence" value="ECO:0007669"/>
    <property type="project" value="TreeGrafter"/>
</dbReference>
<keyword evidence="3" id="KW-0233">DNA recombination</keyword>
<dbReference type="GeneTree" id="ENSGT00530000063937"/>
<feature type="region of interest" description="Disordered" evidence="6">
    <location>
        <begin position="178"/>
        <end position="217"/>
    </location>
</feature>
<dbReference type="FunFam" id="3.40.1620.30:FF:000001">
    <property type="entry name" value="Essential meiotic structure-specific endonuclease 1"/>
    <property type="match status" value="1"/>
</dbReference>
<dbReference type="InterPro" id="IPR043087">
    <property type="entry name" value="Eme1_nucdom_sub2"/>
</dbReference>
<dbReference type="Gene3D" id="4.10.800.30">
    <property type="entry name" value="ERCC4, Mus81-Eme1 complex, nuclease domain, subdomain 2"/>
    <property type="match status" value="1"/>
</dbReference>
<keyword evidence="5" id="KW-0539">Nucleus</keyword>
<evidence type="ECO:0000256" key="2">
    <source>
        <dbReference type="ARBA" id="ARBA00022763"/>
    </source>
</evidence>
<dbReference type="GO" id="GO:0005634">
    <property type="term" value="C:nucleus"/>
    <property type="evidence" value="ECO:0007669"/>
    <property type="project" value="UniProtKB-SubCell"/>
</dbReference>
<evidence type="ECO:0000256" key="1">
    <source>
        <dbReference type="ARBA" id="ARBA00004123"/>
    </source>
</evidence>
<feature type="compositionally biased region" description="Basic and acidic residues" evidence="6">
    <location>
        <begin position="204"/>
        <end position="217"/>
    </location>
</feature>
<evidence type="ECO:0000256" key="5">
    <source>
        <dbReference type="ARBA" id="ARBA00023242"/>
    </source>
</evidence>
<comment type="subcellular location">
    <subcellularLocation>
        <location evidence="1">Nucleus</location>
    </subcellularLocation>
</comment>
<evidence type="ECO:0000256" key="6">
    <source>
        <dbReference type="SAM" id="MobiDB-lite"/>
    </source>
</evidence>
<dbReference type="GO" id="GO:0006302">
    <property type="term" value="P:double-strand break repair"/>
    <property type="evidence" value="ECO:0007669"/>
    <property type="project" value="TreeGrafter"/>
</dbReference>
<accession>A0A8B9WMC4</accession>
<feature type="region of interest" description="Disordered" evidence="6">
    <location>
        <begin position="361"/>
        <end position="391"/>
    </location>
</feature>
<keyword evidence="8" id="KW-1185">Reference proteome</keyword>
<keyword evidence="4" id="KW-0234">DNA repair</keyword>
<evidence type="ECO:0000313" key="7">
    <source>
        <dbReference type="Ensembl" id="ENSBGRP00000009866.1"/>
    </source>
</evidence>
<dbReference type="GO" id="GO:0048476">
    <property type="term" value="C:Holliday junction resolvase complex"/>
    <property type="evidence" value="ECO:0007669"/>
    <property type="project" value="InterPro"/>
</dbReference>
<dbReference type="Gene3D" id="3.40.1620.30">
    <property type="entry name" value="ERCC4, Mus81-Eme1 complex, nuclease domain, subdomain 1"/>
    <property type="match status" value="1"/>
</dbReference>
<reference evidence="7" key="1">
    <citation type="submission" date="2019-05" db="EMBL/GenBank/DDBJ databases">
        <authorList>
            <person name="Zhang S."/>
            <person name="Liu J."/>
        </authorList>
    </citation>
    <scope>NUCLEOTIDE SEQUENCE [LARGE SCALE GENOMIC DNA]</scope>
</reference>
<evidence type="ECO:0000313" key="8">
    <source>
        <dbReference type="Proteomes" id="UP000694520"/>
    </source>
</evidence>
<dbReference type="InterPro" id="IPR033310">
    <property type="entry name" value="Mms4/EME1/EME2"/>
</dbReference>
<proteinExistence type="predicted"/>
<dbReference type="PANTHER" id="PTHR21077:SF7">
    <property type="entry name" value="CROSSOVER JUNCTION ENDONUCLEASE EME1"/>
    <property type="match status" value="1"/>
</dbReference>
<feature type="compositionally biased region" description="Basic and acidic residues" evidence="6">
    <location>
        <begin position="369"/>
        <end position="379"/>
    </location>
</feature>
<dbReference type="GO" id="GO:0008821">
    <property type="term" value="F:crossover junction DNA endonuclease activity"/>
    <property type="evidence" value="ECO:0007669"/>
    <property type="project" value="TreeGrafter"/>
</dbReference>